<evidence type="ECO:0000259" key="7">
    <source>
        <dbReference type="PROSITE" id="PS50888"/>
    </source>
</evidence>
<keyword evidence="5" id="KW-0539">Nucleus</keyword>
<evidence type="ECO:0000256" key="4">
    <source>
        <dbReference type="ARBA" id="ARBA00023163"/>
    </source>
</evidence>
<evidence type="ECO:0000256" key="2">
    <source>
        <dbReference type="ARBA" id="ARBA00005510"/>
    </source>
</evidence>
<evidence type="ECO:0000313" key="8">
    <source>
        <dbReference type="EMBL" id="WVZ61843.1"/>
    </source>
</evidence>
<dbReference type="SMART" id="SM00353">
    <property type="entry name" value="HLH"/>
    <property type="match status" value="1"/>
</dbReference>
<feature type="compositionally biased region" description="Basic residues" evidence="6">
    <location>
        <begin position="327"/>
        <end position="336"/>
    </location>
</feature>
<gene>
    <name evidence="8" type="ORF">U9M48_011655</name>
</gene>
<dbReference type="PANTHER" id="PTHR46807">
    <property type="entry name" value="TRANSCRIPTION FACTOR PIF3"/>
    <property type="match status" value="1"/>
</dbReference>
<proteinExistence type="inferred from homology"/>
<feature type="domain" description="BHLH" evidence="7">
    <location>
        <begin position="337"/>
        <end position="386"/>
    </location>
</feature>
<dbReference type="AlphaFoldDB" id="A0AAQ3WHQ4"/>
<feature type="compositionally biased region" description="Gly residues" evidence="6">
    <location>
        <begin position="164"/>
        <end position="174"/>
    </location>
</feature>
<dbReference type="SUPFAM" id="SSF47459">
    <property type="entry name" value="HLH, helix-loop-helix DNA-binding domain"/>
    <property type="match status" value="1"/>
</dbReference>
<protein>
    <recommendedName>
        <fullName evidence="7">BHLH domain-containing protein</fullName>
    </recommendedName>
</protein>
<keyword evidence="3" id="KW-0805">Transcription regulation</keyword>
<evidence type="ECO:0000256" key="3">
    <source>
        <dbReference type="ARBA" id="ARBA00023015"/>
    </source>
</evidence>
<dbReference type="FunFam" id="4.10.280.10:FF:000004">
    <property type="entry name" value="Basic helix-loop-helix transcription factor"/>
    <property type="match status" value="1"/>
</dbReference>
<dbReference type="EMBL" id="CP144747">
    <property type="protein sequence ID" value="WVZ61844.1"/>
    <property type="molecule type" value="Genomic_DNA"/>
</dbReference>
<dbReference type="Proteomes" id="UP001341281">
    <property type="component" value="Chromosome 03"/>
</dbReference>
<organism evidence="8 9">
    <name type="scientific">Paspalum notatum var. saurae</name>
    <dbReference type="NCBI Taxonomy" id="547442"/>
    <lineage>
        <taxon>Eukaryota</taxon>
        <taxon>Viridiplantae</taxon>
        <taxon>Streptophyta</taxon>
        <taxon>Embryophyta</taxon>
        <taxon>Tracheophyta</taxon>
        <taxon>Spermatophyta</taxon>
        <taxon>Magnoliopsida</taxon>
        <taxon>Liliopsida</taxon>
        <taxon>Poales</taxon>
        <taxon>Poaceae</taxon>
        <taxon>PACMAD clade</taxon>
        <taxon>Panicoideae</taxon>
        <taxon>Andropogonodae</taxon>
        <taxon>Paspaleae</taxon>
        <taxon>Paspalinae</taxon>
        <taxon>Paspalum</taxon>
    </lineage>
</organism>
<feature type="compositionally biased region" description="Polar residues" evidence="6">
    <location>
        <begin position="523"/>
        <end position="532"/>
    </location>
</feature>
<reference evidence="8 9" key="1">
    <citation type="submission" date="2024-02" db="EMBL/GenBank/DDBJ databases">
        <title>High-quality chromosome-scale genome assembly of Pensacola bahiagrass (Paspalum notatum Flugge var. saurae).</title>
        <authorList>
            <person name="Vega J.M."/>
            <person name="Podio M."/>
            <person name="Orjuela J."/>
            <person name="Siena L.A."/>
            <person name="Pessino S.C."/>
            <person name="Combes M.C."/>
            <person name="Mariac C."/>
            <person name="Albertini E."/>
            <person name="Pupilli F."/>
            <person name="Ortiz J.P.A."/>
            <person name="Leblanc O."/>
        </authorList>
    </citation>
    <scope>NUCLEOTIDE SEQUENCE [LARGE SCALE GENOMIC DNA]</scope>
    <source>
        <strain evidence="8">R1</strain>
        <tissue evidence="8">Leaf</tissue>
    </source>
</reference>
<dbReference type="InterPro" id="IPR047265">
    <property type="entry name" value="PIF1-like_bHLH"/>
</dbReference>
<feature type="compositionally biased region" description="Basic and acidic residues" evidence="6">
    <location>
        <begin position="337"/>
        <end position="348"/>
    </location>
</feature>
<evidence type="ECO:0000256" key="6">
    <source>
        <dbReference type="SAM" id="MobiDB-lite"/>
    </source>
</evidence>
<dbReference type="GO" id="GO:0046983">
    <property type="term" value="F:protein dimerization activity"/>
    <property type="evidence" value="ECO:0007669"/>
    <property type="project" value="InterPro"/>
</dbReference>
<dbReference type="CDD" id="cd11445">
    <property type="entry name" value="bHLH_AtPIF_like"/>
    <property type="match status" value="1"/>
</dbReference>
<feature type="region of interest" description="Disordered" evidence="6">
    <location>
        <begin position="189"/>
        <end position="213"/>
    </location>
</feature>
<keyword evidence="4" id="KW-0804">Transcription</keyword>
<evidence type="ECO:0000313" key="9">
    <source>
        <dbReference type="Proteomes" id="UP001341281"/>
    </source>
</evidence>
<dbReference type="InterPro" id="IPR044273">
    <property type="entry name" value="PIF3-like"/>
</dbReference>
<dbReference type="PANTHER" id="PTHR46807:SF7">
    <property type="entry name" value="BHLH DOMAIN-CONTAINING PROTEIN"/>
    <property type="match status" value="1"/>
</dbReference>
<comment type="subcellular location">
    <subcellularLocation>
        <location evidence="1">Nucleus</location>
    </subcellularLocation>
</comment>
<dbReference type="InterPro" id="IPR011598">
    <property type="entry name" value="bHLH_dom"/>
</dbReference>
<sequence length="532" mass="56340">MSTPLPPPLDPSPPYKCSYASSTTTARLLLYSSLPSIVHTPRPNEAAHGFLRSLEPETKLASDSDRSVAGTSCRALLYDKRYLGVSGPKKWLPAMDGGQRPAASQQKIPFPPDGGLVELLWQDGAVVAHSQAQELHHQRPFRPGGDTGASGVTGDAEAPAWLPGSGGGGSGSGALGGDVYSQLWQSIAQAAPARPRPPARSGNSGAGSSRTAAGEVGSSFCGSNLVAAALHLDDDIGDVDVVALPPPLDEPGARAGASTSSGWNSSSLLKRGRGELDSRSEVVFLILFLCTGGNALALHKFSSIGVREKETHLQDADFDTVDETRASRRPASKRRTRAAEVHNMSERRRRDRINEKMRALQELVPHCNKTDKASILDEAIEYLKSLQMQVQVMWMTTGMAPMMLPGAHHLMPPITMGLNSVGLPPAAQFLSQMQRVPPFMNNPLPPNQMPQVSPPATSAPGVTNQVQSDRMVQLRNPFLHPNDALTTTPQVPSLFGNGPQMAQVNEIQQLLAGTAAPAVGSEPPSSSDGTGT</sequence>
<feature type="region of interest" description="Disordered" evidence="6">
    <location>
        <begin position="131"/>
        <end position="174"/>
    </location>
</feature>
<name>A0AAQ3WHQ4_PASNO</name>
<dbReference type="Gene3D" id="4.10.280.10">
    <property type="entry name" value="Helix-loop-helix DNA-binding domain"/>
    <property type="match status" value="1"/>
</dbReference>
<dbReference type="EMBL" id="CP144747">
    <property type="protein sequence ID" value="WVZ61843.1"/>
    <property type="molecule type" value="Genomic_DNA"/>
</dbReference>
<feature type="region of interest" description="Disordered" evidence="6">
    <location>
        <begin position="513"/>
        <end position="532"/>
    </location>
</feature>
<evidence type="ECO:0000256" key="1">
    <source>
        <dbReference type="ARBA" id="ARBA00004123"/>
    </source>
</evidence>
<dbReference type="InterPro" id="IPR036638">
    <property type="entry name" value="HLH_DNA-bd_sf"/>
</dbReference>
<accession>A0AAQ3WHQ4</accession>
<dbReference type="GO" id="GO:0005634">
    <property type="term" value="C:nucleus"/>
    <property type="evidence" value="ECO:0007669"/>
    <property type="project" value="UniProtKB-SubCell"/>
</dbReference>
<dbReference type="PROSITE" id="PS50888">
    <property type="entry name" value="BHLH"/>
    <property type="match status" value="1"/>
</dbReference>
<feature type="region of interest" description="Disordered" evidence="6">
    <location>
        <begin position="322"/>
        <end position="348"/>
    </location>
</feature>
<keyword evidence="9" id="KW-1185">Reference proteome</keyword>
<dbReference type="Pfam" id="PF00010">
    <property type="entry name" value="HLH"/>
    <property type="match status" value="1"/>
</dbReference>
<dbReference type="GO" id="GO:0003700">
    <property type="term" value="F:DNA-binding transcription factor activity"/>
    <property type="evidence" value="ECO:0007669"/>
    <property type="project" value="InterPro"/>
</dbReference>
<evidence type="ECO:0000256" key="5">
    <source>
        <dbReference type="ARBA" id="ARBA00023242"/>
    </source>
</evidence>
<feature type="compositionally biased region" description="Low complexity" evidence="6">
    <location>
        <begin position="199"/>
        <end position="213"/>
    </location>
</feature>
<comment type="similarity">
    <text evidence="2">Belongs to the bHLH protein family.</text>
</comment>